<dbReference type="PANTHER" id="PTHR43500">
    <property type="entry name" value="CYSTATHIONINE BETA-LYASE-RELATED"/>
    <property type="match status" value="1"/>
</dbReference>
<evidence type="ECO:0000256" key="3">
    <source>
        <dbReference type="ARBA" id="ARBA00022898"/>
    </source>
</evidence>
<comment type="pathway">
    <text evidence="5">Amino-acid biosynthesis; L-methionine biosynthesis via de novo pathway; L-homocysteine from L-cystathionine: step 1/1.</text>
</comment>
<evidence type="ECO:0000256" key="8">
    <source>
        <dbReference type="PIRSR" id="PIRSR001434-2"/>
    </source>
</evidence>
<dbReference type="AlphaFoldDB" id="A0A1G4KCL9"/>
<dbReference type="InterPro" id="IPR015424">
    <property type="entry name" value="PyrdxlP-dep_Trfase"/>
</dbReference>
<dbReference type="InterPro" id="IPR000277">
    <property type="entry name" value="Cys/Met-Metab_PyrdxlP-dep_enz"/>
</dbReference>
<dbReference type="PIRSF" id="PIRSF001434">
    <property type="entry name" value="CGS"/>
    <property type="match status" value="1"/>
</dbReference>
<dbReference type="GO" id="GO:0030170">
    <property type="term" value="F:pyridoxal phosphate binding"/>
    <property type="evidence" value="ECO:0007669"/>
    <property type="project" value="InterPro"/>
</dbReference>
<dbReference type="Pfam" id="PF01053">
    <property type="entry name" value="Cys_Met_Meta_PP"/>
    <property type="match status" value="1"/>
</dbReference>
<organism evidence="10 11">
    <name type="scientific">Lachancea mirantina</name>
    <dbReference type="NCBI Taxonomy" id="1230905"/>
    <lineage>
        <taxon>Eukaryota</taxon>
        <taxon>Fungi</taxon>
        <taxon>Dikarya</taxon>
        <taxon>Ascomycota</taxon>
        <taxon>Saccharomycotina</taxon>
        <taxon>Saccharomycetes</taxon>
        <taxon>Saccharomycetales</taxon>
        <taxon>Saccharomycetaceae</taxon>
        <taxon>Lachancea</taxon>
    </lineage>
</organism>
<evidence type="ECO:0000256" key="2">
    <source>
        <dbReference type="ARBA" id="ARBA00009077"/>
    </source>
</evidence>
<dbReference type="STRING" id="1230905.A0A1G4KCL9"/>
<dbReference type="EMBL" id="LT598469">
    <property type="protein sequence ID" value="SCV02135.1"/>
    <property type="molecule type" value="Genomic_DNA"/>
</dbReference>
<evidence type="ECO:0000256" key="5">
    <source>
        <dbReference type="ARBA" id="ARBA00046315"/>
    </source>
</evidence>
<evidence type="ECO:0000256" key="4">
    <source>
        <dbReference type="ARBA" id="ARBA00023239"/>
    </source>
</evidence>
<name>A0A1G4KCL9_9SACH</name>
<comment type="catalytic activity">
    <reaction evidence="7">
        <text>an S-substituted L-cysteine + H2O = a thiol + pyruvate + NH4(+)</text>
        <dbReference type="Rhea" id="RHEA:18121"/>
        <dbReference type="ChEBI" id="CHEBI:15361"/>
        <dbReference type="ChEBI" id="CHEBI:15377"/>
        <dbReference type="ChEBI" id="CHEBI:28938"/>
        <dbReference type="ChEBI" id="CHEBI:29256"/>
        <dbReference type="ChEBI" id="CHEBI:58717"/>
        <dbReference type="EC" id="4.4.1.13"/>
    </reaction>
</comment>
<accession>A0A1G4KCL9</accession>
<dbReference type="SUPFAM" id="SSF53383">
    <property type="entry name" value="PLP-dependent transferases"/>
    <property type="match status" value="1"/>
</dbReference>
<dbReference type="GO" id="GO:0047804">
    <property type="term" value="F:cysteine-S-conjugate beta-lyase activity"/>
    <property type="evidence" value="ECO:0007669"/>
    <property type="project" value="UniProtKB-EC"/>
</dbReference>
<evidence type="ECO:0000256" key="6">
    <source>
        <dbReference type="ARBA" id="ARBA00047517"/>
    </source>
</evidence>
<comment type="similarity">
    <text evidence="2 9">Belongs to the trans-sulfuration enzymes family.</text>
</comment>
<dbReference type="InterPro" id="IPR006233">
    <property type="entry name" value="Cys_b_lyase_bac"/>
</dbReference>
<dbReference type="GO" id="GO:0019450">
    <property type="term" value="P:L-cysteine catabolic process to pyruvate"/>
    <property type="evidence" value="ECO:0007669"/>
    <property type="project" value="TreeGrafter"/>
</dbReference>
<evidence type="ECO:0000313" key="10">
    <source>
        <dbReference type="EMBL" id="SCV02135.1"/>
    </source>
</evidence>
<proteinExistence type="inferred from homology"/>
<dbReference type="Gene3D" id="3.40.640.10">
    <property type="entry name" value="Type I PLP-dependent aspartate aminotransferase-like (Major domain)"/>
    <property type="match status" value="1"/>
</dbReference>
<evidence type="ECO:0000256" key="9">
    <source>
        <dbReference type="RuleBase" id="RU362118"/>
    </source>
</evidence>
<dbReference type="Gene3D" id="3.90.1150.10">
    <property type="entry name" value="Aspartate Aminotransferase, domain 1"/>
    <property type="match status" value="1"/>
</dbReference>
<dbReference type="GO" id="GO:0019346">
    <property type="term" value="P:transsulfuration"/>
    <property type="evidence" value="ECO:0007669"/>
    <property type="project" value="InterPro"/>
</dbReference>
<dbReference type="FunFam" id="3.40.640.10:FF:000046">
    <property type="entry name" value="Cystathionine gamma-lyase"/>
    <property type="match status" value="1"/>
</dbReference>
<dbReference type="InterPro" id="IPR015422">
    <property type="entry name" value="PyrdxlP-dep_Trfase_small"/>
</dbReference>
<dbReference type="InterPro" id="IPR015421">
    <property type="entry name" value="PyrdxlP-dep_Trfase_major"/>
</dbReference>
<feature type="modified residue" description="N6-(pyridoxal phosphate)lysine" evidence="8">
    <location>
        <position position="209"/>
    </location>
</feature>
<evidence type="ECO:0000256" key="7">
    <source>
        <dbReference type="ARBA" id="ARBA00047625"/>
    </source>
</evidence>
<dbReference type="NCBIfam" id="TIGR01324">
    <property type="entry name" value="cysta_beta_ly_B"/>
    <property type="match status" value="1"/>
</dbReference>
<protein>
    <submittedName>
        <fullName evidence="10">LAMI_0G16182g1_1</fullName>
    </submittedName>
</protein>
<keyword evidence="4" id="KW-0456">Lyase</keyword>
<dbReference type="OrthoDB" id="3512640at2759"/>
<comment type="cofactor">
    <cofactor evidence="1 9">
        <name>pyridoxal 5'-phosphate</name>
        <dbReference type="ChEBI" id="CHEBI:597326"/>
    </cofactor>
</comment>
<keyword evidence="11" id="KW-1185">Reference proteome</keyword>
<dbReference type="PROSITE" id="PS00868">
    <property type="entry name" value="CYS_MET_METAB_PP"/>
    <property type="match status" value="1"/>
</dbReference>
<reference evidence="10 11" key="1">
    <citation type="submission" date="2016-03" db="EMBL/GenBank/DDBJ databases">
        <authorList>
            <person name="Devillers H."/>
        </authorList>
    </citation>
    <scope>NUCLEOTIDE SEQUENCE [LARGE SCALE GENOMIC DNA]</scope>
    <source>
        <strain evidence="10">CBS 11717</strain>
    </source>
</reference>
<dbReference type="InterPro" id="IPR054542">
    <property type="entry name" value="Cys_met_metab_PP"/>
</dbReference>
<dbReference type="PANTHER" id="PTHR43500:SF1">
    <property type="entry name" value="CYSTATHIONINE BETA-LYASE-RELATED"/>
    <property type="match status" value="1"/>
</dbReference>
<dbReference type="Proteomes" id="UP000191024">
    <property type="component" value="Chromosome G"/>
</dbReference>
<evidence type="ECO:0000256" key="1">
    <source>
        <dbReference type="ARBA" id="ARBA00001933"/>
    </source>
</evidence>
<evidence type="ECO:0000313" key="11">
    <source>
        <dbReference type="Proteomes" id="UP000191024"/>
    </source>
</evidence>
<sequence>MTFADTGKEFRAGTKLTLLGRNPEDQSGFANAPLYKGSTIIYKTLDDFENLRSRFYYGTAGSPTIANLEDAWTELTGAAGTVLSPSGLGSIALALLSFSKAGDHILITDSTYEPTRLFSTRFLAKYGVEAEYYDPLIGADIEKLVRPNTSIIFLESPGSQTLEVQDVPAIAKVAQKHNIITIIDNTWATPVFFRPHDHGIDVTIEAGTKYLGGHSDMLLGLTTANQKCWPKLRQTYDAMAMLPGAEDCQLALRGMRSLAVRLRDIQYKSVALAKMLQNRPEVETVLHPALESCPGHKIWKRDFKGCTGVFSIVLKDGIERNDIERMLNNMKIFGMGLSWGGYESLIVPFQAKRIRTATKFGYESLTLRLQVGLEDLADLEMDLQAGLDRLNFKRKAKL</sequence>
<comment type="catalytic activity">
    <reaction evidence="6">
        <text>L,L-cystathionine + H2O = L-homocysteine + pyruvate + NH4(+)</text>
        <dbReference type="Rhea" id="RHEA:13965"/>
        <dbReference type="ChEBI" id="CHEBI:15361"/>
        <dbReference type="ChEBI" id="CHEBI:15377"/>
        <dbReference type="ChEBI" id="CHEBI:28938"/>
        <dbReference type="ChEBI" id="CHEBI:58161"/>
        <dbReference type="ChEBI" id="CHEBI:58199"/>
    </reaction>
</comment>
<gene>
    <name evidence="10" type="ORF">LAMI_0G16182G</name>
</gene>
<keyword evidence="3 8" id="KW-0663">Pyridoxal phosphate</keyword>